<name>A0A1V9XM68_9ACAR</name>
<dbReference type="FunFam" id="2.60.40.10:FF:000328">
    <property type="entry name" value="CLUMA_CG000981, isoform A"/>
    <property type="match status" value="1"/>
</dbReference>
<evidence type="ECO:0000256" key="9">
    <source>
        <dbReference type="SAM" id="MobiDB-lite"/>
    </source>
</evidence>
<keyword evidence="4" id="KW-0677">Repeat</keyword>
<dbReference type="FunCoup" id="A0A1V9XM68">
    <property type="interactions" value="191"/>
</dbReference>
<protein>
    <submittedName>
        <fullName evidence="11">Lachesin-like</fullName>
    </submittedName>
</protein>
<dbReference type="PROSITE" id="PS50835">
    <property type="entry name" value="IG_LIKE"/>
    <property type="match status" value="2"/>
</dbReference>
<dbReference type="EMBL" id="MNPL01007713">
    <property type="protein sequence ID" value="OQR74604.1"/>
    <property type="molecule type" value="Genomic_DNA"/>
</dbReference>
<dbReference type="Gene3D" id="2.60.40.10">
    <property type="entry name" value="Immunoglobulins"/>
    <property type="match status" value="3"/>
</dbReference>
<feature type="compositionally biased region" description="Basic residues" evidence="9">
    <location>
        <begin position="340"/>
        <end position="356"/>
    </location>
</feature>
<dbReference type="InterPro" id="IPR003599">
    <property type="entry name" value="Ig_sub"/>
</dbReference>
<dbReference type="InterPro" id="IPR051170">
    <property type="entry name" value="Neural/epithelial_adhesion"/>
</dbReference>
<keyword evidence="12" id="KW-1185">Reference proteome</keyword>
<evidence type="ECO:0000256" key="7">
    <source>
        <dbReference type="ARBA" id="ARBA00023180"/>
    </source>
</evidence>
<accession>A0A1V9XM68</accession>
<keyword evidence="2" id="KW-1003">Cell membrane</keyword>
<dbReference type="SMART" id="SM00408">
    <property type="entry name" value="IGc2"/>
    <property type="match status" value="2"/>
</dbReference>
<dbReference type="STRING" id="418985.A0A1V9XM68"/>
<comment type="caution">
    <text evidence="11">The sequence shown here is derived from an EMBL/GenBank/DDBJ whole genome shotgun (WGS) entry which is preliminary data.</text>
</comment>
<dbReference type="InterPro" id="IPR003598">
    <property type="entry name" value="Ig_sub2"/>
</dbReference>
<dbReference type="InterPro" id="IPR013783">
    <property type="entry name" value="Ig-like_fold"/>
</dbReference>
<dbReference type="OrthoDB" id="10012075at2759"/>
<dbReference type="InterPro" id="IPR013098">
    <property type="entry name" value="Ig_I-set"/>
</dbReference>
<evidence type="ECO:0000259" key="10">
    <source>
        <dbReference type="PROSITE" id="PS50835"/>
    </source>
</evidence>
<proteinExistence type="predicted"/>
<sequence>MLVILPLYSDKVCRNPRRCKGCCKEARVSLSEVEEAVSRGYSGQTSRDPSVAWLYVEKYTLLTLSKTVITHNNRFKVTHNGHRTWNLVITDVQEKDKGAYMCQINTSPMKYQVGYLDVVVPPSIKEEETSSDTDIKEGSDVSLFCAAKGIPEPTLQWRREDDAEIVIDQFKTNMVKGAWLNISKVSRLHMAPYLCIASNNVPPSVSRRIKLDVHFAPMVWITDQLLGQSVGSSVRLACNLECHPRGLAYWTRNGEIISNGSAGGRFLDEIHSLGPYKHIMYLEACTTAIRNILPEDFGEYHCVAKNPLGETEGTIKVYEVPAVQTTTTPKPVPPRETRPPRTKSKSKTTPKERTRKQNPGVFDPETIANEMFPPNDRVLSGYNVSPVGTTCKPSFMLVLAMLGAIFL</sequence>
<keyword evidence="3" id="KW-0732">Signal</keyword>
<dbReference type="GO" id="GO:0043005">
    <property type="term" value="C:neuron projection"/>
    <property type="evidence" value="ECO:0007669"/>
    <property type="project" value="TreeGrafter"/>
</dbReference>
<dbReference type="PANTHER" id="PTHR12231">
    <property type="entry name" value="CTX-RELATED TYPE I TRANSMEMBRANE PROTEIN"/>
    <property type="match status" value="1"/>
</dbReference>
<dbReference type="Pfam" id="PF07679">
    <property type="entry name" value="I-set"/>
    <property type="match status" value="1"/>
</dbReference>
<dbReference type="GO" id="GO:0005886">
    <property type="term" value="C:plasma membrane"/>
    <property type="evidence" value="ECO:0007669"/>
    <property type="project" value="UniProtKB-SubCell"/>
</dbReference>
<evidence type="ECO:0000256" key="2">
    <source>
        <dbReference type="ARBA" id="ARBA00022475"/>
    </source>
</evidence>
<reference evidence="11 12" key="1">
    <citation type="journal article" date="2017" name="Gigascience">
        <title>Draft genome of the honey bee ectoparasitic mite, Tropilaelaps mercedesae, is shaped by the parasitic life history.</title>
        <authorList>
            <person name="Dong X."/>
            <person name="Armstrong S.D."/>
            <person name="Xia D."/>
            <person name="Makepeace B.L."/>
            <person name="Darby A.C."/>
            <person name="Kadowaki T."/>
        </authorList>
    </citation>
    <scope>NUCLEOTIDE SEQUENCE [LARGE SCALE GENOMIC DNA]</scope>
    <source>
        <strain evidence="11">Wuxi-XJTLU</strain>
    </source>
</reference>
<dbReference type="SMART" id="SM00409">
    <property type="entry name" value="IG"/>
    <property type="match status" value="3"/>
</dbReference>
<dbReference type="InParanoid" id="A0A1V9XM68"/>
<gene>
    <name evidence="11" type="ORF">BIW11_08951</name>
</gene>
<dbReference type="Proteomes" id="UP000192247">
    <property type="component" value="Unassembled WGS sequence"/>
</dbReference>
<evidence type="ECO:0000256" key="4">
    <source>
        <dbReference type="ARBA" id="ARBA00022737"/>
    </source>
</evidence>
<evidence type="ECO:0000256" key="1">
    <source>
        <dbReference type="ARBA" id="ARBA00004236"/>
    </source>
</evidence>
<dbReference type="PANTHER" id="PTHR12231:SF253">
    <property type="entry name" value="DPR-INTERACTING PROTEIN ETA, ISOFORM B-RELATED"/>
    <property type="match status" value="1"/>
</dbReference>
<dbReference type="Pfam" id="PF13927">
    <property type="entry name" value="Ig_3"/>
    <property type="match status" value="1"/>
</dbReference>
<evidence type="ECO:0000256" key="3">
    <source>
        <dbReference type="ARBA" id="ARBA00022729"/>
    </source>
</evidence>
<dbReference type="AlphaFoldDB" id="A0A1V9XM68"/>
<evidence type="ECO:0000256" key="6">
    <source>
        <dbReference type="ARBA" id="ARBA00023157"/>
    </source>
</evidence>
<dbReference type="SUPFAM" id="SSF48726">
    <property type="entry name" value="Immunoglobulin"/>
    <property type="match status" value="3"/>
</dbReference>
<evidence type="ECO:0000313" key="12">
    <source>
        <dbReference type="Proteomes" id="UP000192247"/>
    </source>
</evidence>
<comment type="subcellular location">
    <subcellularLocation>
        <location evidence="1">Cell membrane</location>
    </subcellularLocation>
</comment>
<evidence type="ECO:0000313" key="11">
    <source>
        <dbReference type="EMBL" id="OQR74604.1"/>
    </source>
</evidence>
<evidence type="ECO:0000256" key="5">
    <source>
        <dbReference type="ARBA" id="ARBA00023136"/>
    </source>
</evidence>
<keyword evidence="5" id="KW-0472">Membrane</keyword>
<keyword evidence="8" id="KW-0393">Immunoglobulin domain</keyword>
<evidence type="ECO:0000256" key="8">
    <source>
        <dbReference type="ARBA" id="ARBA00023319"/>
    </source>
</evidence>
<dbReference type="InterPro" id="IPR007110">
    <property type="entry name" value="Ig-like_dom"/>
</dbReference>
<organism evidence="11 12">
    <name type="scientific">Tropilaelaps mercedesae</name>
    <dbReference type="NCBI Taxonomy" id="418985"/>
    <lineage>
        <taxon>Eukaryota</taxon>
        <taxon>Metazoa</taxon>
        <taxon>Ecdysozoa</taxon>
        <taxon>Arthropoda</taxon>
        <taxon>Chelicerata</taxon>
        <taxon>Arachnida</taxon>
        <taxon>Acari</taxon>
        <taxon>Parasitiformes</taxon>
        <taxon>Mesostigmata</taxon>
        <taxon>Gamasina</taxon>
        <taxon>Dermanyssoidea</taxon>
        <taxon>Laelapidae</taxon>
        <taxon>Tropilaelaps</taxon>
    </lineage>
</organism>
<feature type="region of interest" description="Disordered" evidence="9">
    <location>
        <begin position="322"/>
        <end position="369"/>
    </location>
</feature>
<keyword evidence="6" id="KW-1015">Disulfide bond</keyword>
<keyword evidence="7" id="KW-0325">Glycoprotein</keyword>
<feature type="domain" description="Ig-like" evidence="10">
    <location>
        <begin position="217"/>
        <end position="316"/>
    </location>
</feature>
<dbReference type="InterPro" id="IPR036179">
    <property type="entry name" value="Ig-like_dom_sf"/>
</dbReference>
<feature type="domain" description="Ig-like" evidence="10">
    <location>
        <begin position="122"/>
        <end position="206"/>
    </location>
</feature>